<gene>
    <name evidence="2" type="ORF">GCM10022202_26360</name>
</gene>
<evidence type="ECO:0000313" key="3">
    <source>
        <dbReference type="Proteomes" id="UP001410795"/>
    </source>
</evidence>
<dbReference type="SUPFAM" id="SSF56349">
    <property type="entry name" value="DNA breaking-rejoining enzymes"/>
    <property type="match status" value="1"/>
</dbReference>
<dbReference type="InterPro" id="IPR013762">
    <property type="entry name" value="Integrase-like_cat_sf"/>
</dbReference>
<dbReference type="InterPro" id="IPR011010">
    <property type="entry name" value="DNA_brk_join_enz"/>
</dbReference>
<dbReference type="Gene3D" id="1.10.443.10">
    <property type="entry name" value="Intergrase catalytic core"/>
    <property type="match status" value="1"/>
</dbReference>
<protein>
    <recommendedName>
        <fullName evidence="4">Tyr recombinase domain-containing protein</fullName>
    </recommendedName>
</protein>
<keyword evidence="1" id="KW-0233">DNA recombination</keyword>
<reference evidence="3" key="1">
    <citation type="journal article" date="2019" name="Int. J. Syst. Evol. Microbiol.">
        <title>The Global Catalogue of Microorganisms (GCM) 10K type strain sequencing project: providing services to taxonomists for standard genome sequencing and annotation.</title>
        <authorList>
            <consortium name="The Broad Institute Genomics Platform"/>
            <consortium name="The Broad Institute Genome Sequencing Center for Infectious Disease"/>
            <person name="Wu L."/>
            <person name="Ma J."/>
        </authorList>
    </citation>
    <scope>NUCLEOTIDE SEQUENCE [LARGE SCALE GENOMIC DNA]</scope>
    <source>
        <strain evidence="3">JCM 16546</strain>
    </source>
</reference>
<name>A0ABP7BMC6_9MICO</name>
<dbReference type="RefSeq" id="WP_221857373.1">
    <property type="nucleotide sequence ID" value="NZ_BAAAYV010000012.1"/>
</dbReference>
<proteinExistence type="predicted"/>
<sequence length="298" mass="33698">MASIDNTVPRIPAATWRRIETFVRDAVTVAAPQTSYSAEVLLWAAGQYVAWCVDTQLWPLEAEVIWSRQAIDLYVTDVRQDLAEGTRRNYRARLMRISEVLLPEEHGDAMTALGRKTTAAPYDSAEMGRYRQWAGSQLTPLKRYRAMLMLILCAGAGLRAVEIRDLDRADIEQLDEGFVVRVRGDRAREVPILAVWDEWMRAALEQAPETGRVWGKPNRSRENALLSSFTQYTVGSAPRGDRLRATWLVTHLSDRTPIKELFRAAGFVKFEHLGRLLQHVPDLSPDLSVPALRGEASR</sequence>
<dbReference type="EMBL" id="BAAAYV010000012">
    <property type="protein sequence ID" value="GAA3663338.1"/>
    <property type="molecule type" value="Genomic_DNA"/>
</dbReference>
<keyword evidence="3" id="KW-1185">Reference proteome</keyword>
<organism evidence="2 3">
    <name type="scientific">Microbacterium marinilacus</name>
    <dbReference type="NCBI Taxonomy" id="415209"/>
    <lineage>
        <taxon>Bacteria</taxon>
        <taxon>Bacillati</taxon>
        <taxon>Actinomycetota</taxon>
        <taxon>Actinomycetes</taxon>
        <taxon>Micrococcales</taxon>
        <taxon>Microbacteriaceae</taxon>
        <taxon>Microbacterium</taxon>
    </lineage>
</organism>
<accession>A0ABP7BMC6</accession>
<evidence type="ECO:0000313" key="2">
    <source>
        <dbReference type="EMBL" id="GAA3663338.1"/>
    </source>
</evidence>
<dbReference type="Proteomes" id="UP001410795">
    <property type="component" value="Unassembled WGS sequence"/>
</dbReference>
<evidence type="ECO:0008006" key="4">
    <source>
        <dbReference type="Google" id="ProtNLM"/>
    </source>
</evidence>
<evidence type="ECO:0000256" key="1">
    <source>
        <dbReference type="ARBA" id="ARBA00023172"/>
    </source>
</evidence>
<comment type="caution">
    <text evidence="2">The sequence shown here is derived from an EMBL/GenBank/DDBJ whole genome shotgun (WGS) entry which is preliminary data.</text>
</comment>